<feature type="domain" description="Outer membrane protein beta-barrel" evidence="6">
    <location>
        <begin position="391"/>
        <end position="794"/>
    </location>
</feature>
<accession>A0A9E2L670</accession>
<evidence type="ECO:0000313" key="8">
    <source>
        <dbReference type="Proteomes" id="UP000823865"/>
    </source>
</evidence>
<dbReference type="InterPro" id="IPR037066">
    <property type="entry name" value="Plug_dom_sf"/>
</dbReference>
<dbReference type="PANTHER" id="PTHR40980:SF4">
    <property type="entry name" value="TONB-DEPENDENT RECEPTOR-LIKE BETA-BARREL DOMAIN-CONTAINING PROTEIN"/>
    <property type="match status" value="1"/>
</dbReference>
<comment type="subcellular location">
    <subcellularLocation>
        <location evidence="1">Cell outer membrane</location>
    </subcellularLocation>
</comment>
<keyword evidence="2" id="KW-0472">Membrane</keyword>
<protein>
    <submittedName>
        <fullName evidence="7">TonB-dependent receptor</fullName>
    </submittedName>
</protein>
<evidence type="ECO:0000256" key="4">
    <source>
        <dbReference type="SAM" id="MobiDB-lite"/>
    </source>
</evidence>
<keyword evidence="3" id="KW-0998">Cell outer membrane</keyword>
<dbReference type="Pfam" id="PF14905">
    <property type="entry name" value="OMP_b-brl_3"/>
    <property type="match status" value="1"/>
</dbReference>
<evidence type="ECO:0000259" key="6">
    <source>
        <dbReference type="Pfam" id="PF14905"/>
    </source>
</evidence>
<feature type="compositionally biased region" description="Basic and acidic residues" evidence="4">
    <location>
        <begin position="807"/>
        <end position="816"/>
    </location>
</feature>
<evidence type="ECO:0000256" key="3">
    <source>
        <dbReference type="ARBA" id="ARBA00023237"/>
    </source>
</evidence>
<evidence type="ECO:0000313" key="7">
    <source>
        <dbReference type="EMBL" id="MBU3853706.1"/>
    </source>
</evidence>
<dbReference type="Pfam" id="PF07715">
    <property type="entry name" value="Plug"/>
    <property type="match status" value="1"/>
</dbReference>
<proteinExistence type="predicted"/>
<evidence type="ECO:0000259" key="5">
    <source>
        <dbReference type="Pfam" id="PF07715"/>
    </source>
</evidence>
<comment type="caution">
    <text evidence="7">The sequence shown here is derived from an EMBL/GenBank/DDBJ whole genome shotgun (WGS) entry which is preliminary data.</text>
</comment>
<feature type="region of interest" description="Disordered" evidence="4">
    <location>
        <begin position="807"/>
        <end position="832"/>
    </location>
</feature>
<evidence type="ECO:0000256" key="1">
    <source>
        <dbReference type="ARBA" id="ARBA00004442"/>
    </source>
</evidence>
<dbReference type="Proteomes" id="UP000823865">
    <property type="component" value="Unassembled WGS sequence"/>
</dbReference>
<organism evidence="7 8">
    <name type="scientific">Candidatus Paraprevotella stercoravium</name>
    <dbReference type="NCBI Taxonomy" id="2838725"/>
    <lineage>
        <taxon>Bacteria</taxon>
        <taxon>Pseudomonadati</taxon>
        <taxon>Bacteroidota</taxon>
        <taxon>Bacteroidia</taxon>
        <taxon>Bacteroidales</taxon>
        <taxon>Prevotellaceae</taxon>
        <taxon>Paraprevotella</taxon>
    </lineage>
</organism>
<feature type="compositionally biased region" description="Low complexity" evidence="4">
    <location>
        <begin position="817"/>
        <end position="832"/>
    </location>
</feature>
<keyword evidence="7" id="KW-0675">Receptor</keyword>
<dbReference type="Gene3D" id="2.40.170.20">
    <property type="entry name" value="TonB-dependent receptor, beta-barrel domain"/>
    <property type="match status" value="1"/>
</dbReference>
<evidence type="ECO:0000256" key="2">
    <source>
        <dbReference type="ARBA" id="ARBA00023136"/>
    </source>
</evidence>
<dbReference type="InterPro" id="IPR041700">
    <property type="entry name" value="OMP_b-brl_3"/>
</dbReference>
<dbReference type="Gene3D" id="2.170.130.10">
    <property type="entry name" value="TonB-dependent receptor, plug domain"/>
    <property type="match status" value="1"/>
</dbReference>
<reference evidence="7" key="2">
    <citation type="submission" date="2021-04" db="EMBL/GenBank/DDBJ databases">
        <authorList>
            <person name="Gilroy R."/>
        </authorList>
    </citation>
    <scope>NUCLEOTIDE SEQUENCE</scope>
    <source>
        <strain evidence="7">G3-2149</strain>
    </source>
</reference>
<dbReference type="GO" id="GO:0009279">
    <property type="term" value="C:cell outer membrane"/>
    <property type="evidence" value="ECO:0007669"/>
    <property type="project" value="UniProtKB-SubCell"/>
</dbReference>
<dbReference type="EMBL" id="JAHLFU010000166">
    <property type="protein sequence ID" value="MBU3853706.1"/>
    <property type="molecule type" value="Genomic_DNA"/>
</dbReference>
<dbReference type="PANTHER" id="PTHR40980">
    <property type="entry name" value="PLUG DOMAIN-CONTAINING PROTEIN"/>
    <property type="match status" value="1"/>
</dbReference>
<sequence length="832" mass="93371">MERIVKKSLITALYLFSLNVTQSRAQNTEQHSDTVFQVKGVLVDSLLQEKEPYATIRVVRPEAPQKVVRMAVTGLDGTFQLFLPAEGSYRISISSMGKRTLVRDFTCTASQKKIDLGTLYTSETAEVLKNTEVVAQKLLVKAEIDRLTYNVEDDPDAQTNTTLEMLRKVPLVTVDGEDNIQVNGSGSFKVHVNGKPNTLMSNNPKEVLRSLPASTIKRIEVITDPGAKYDAEGVGGILNIVTTDARMQGYNATLGVQARNTGLGGNAYVTAQAGKFTVSGNYSYTYHNTPTGYNTSEREDFTSEEFRHLLQDGTSKSDGSYQFGSLEASYEIDTLNLITLSANIFDGGYSADGNTLTQMRRTDQTERYRYRMLTDAQNGWMSLGGNLDYQHTFRKPGEYLTLSYKLNASPNRDEMDTRYEEITDVPYTLRRQSHDNKAHTTEHTAQVDYVLPVNEMHSFDAGMKYIYRQNSSDSRSLEEDDHGAMVEQEQLTSQYEQSQNILAAYSDYQLKWKQMGLRAGVRYEHTFMNVKYALLPERDFQAGFNDWVPSVNLSYMLGQTSTLRLNYNMRINRPGIWYLNPFRDTSNPASVRYGNPDLDTEKAHVTGLSYSYFSAKFSINADLSYRYVGNGIESYSFMNEGVQETTYGNVGKTHQTTLSVWANWNPGSKTRLSVNLSGVHSVIHSAQLSVDNRGLSGNLFLNAQQTLPWDLRLSIFGGGSTPRQTLQGEGASYYFYGLNLSRSFLNEKRLNVSLYANNFLNKYQTTTHETLTETFRLKSKSKYSAMNFGCSVNWRFGDLKAQVKKTERSIQNDDVKSGGNNASSGNEASGSL</sequence>
<dbReference type="InterPro" id="IPR012910">
    <property type="entry name" value="Plug_dom"/>
</dbReference>
<dbReference type="SUPFAM" id="SSF56935">
    <property type="entry name" value="Porins"/>
    <property type="match status" value="1"/>
</dbReference>
<reference evidence="7" key="1">
    <citation type="journal article" date="2021" name="PeerJ">
        <title>Extensive microbial diversity within the chicken gut microbiome revealed by metagenomics and culture.</title>
        <authorList>
            <person name="Gilroy R."/>
            <person name="Ravi A."/>
            <person name="Getino M."/>
            <person name="Pursley I."/>
            <person name="Horton D.L."/>
            <person name="Alikhan N.F."/>
            <person name="Baker D."/>
            <person name="Gharbi K."/>
            <person name="Hall N."/>
            <person name="Watson M."/>
            <person name="Adriaenssens E.M."/>
            <person name="Foster-Nyarko E."/>
            <person name="Jarju S."/>
            <person name="Secka A."/>
            <person name="Antonio M."/>
            <person name="Oren A."/>
            <person name="Chaudhuri R.R."/>
            <person name="La Ragione R."/>
            <person name="Hildebrand F."/>
            <person name="Pallen M.J."/>
        </authorList>
    </citation>
    <scope>NUCLEOTIDE SEQUENCE</scope>
    <source>
        <strain evidence="7">G3-2149</strain>
    </source>
</reference>
<name>A0A9E2L670_9BACT</name>
<feature type="domain" description="TonB-dependent receptor plug" evidence="5">
    <location>
        <begin position="150"/>
        <end position="237"/>
    </location>
</feature>
<dbReference type="InterPro" id="IPR036942">
    <property type="entry name" value="Beta-barrel_TonB_sf"/>
</dbReference>
<dbReference type="AlphaFoldDB" id="A0A9E2L670"/>
<gene>
    <name evidence="7" type="ORF">H9789_07835</name>
</gene>